<dbReference type="InterPro" id="IPR032364">
    <property type="entry name" value="GramPos_pilinD1_N"/>
</dbReference>
<dbReference type="Pfam" id="PF16555">
    <property type="entry name" value="GramPos_pilinD1"/>
    <property type="match status" value="1"/>
</dbReference>
<keyword evidence="2" id="KW-0964">Secreted</keyword>
<gene>
    <name evidence="10" type="ORF">H9L06_04735</name>
</gene>
<evidence type="ECO:0000256" key="1">
    <source>
        <dbReference type="ARBA" id="ARBA00022512"/>
    </source>
</evidence>
<dbReference type="AlphaFoldDB" id="A0A7G9S6Z2"/>
<feature type="domain" description="Gram-positive pilin subunit D1 N-terminal" evidence="8">
    <location>
        <begin position="115"/>
        <end position="188"/>
    </location>
</feature>
<dbReference type="KEGG" id="ldn:H9L06_04735"/>
<feature type="chain" id="PRO_5028941442" evidence="6">
    <location>
        <begin position="36"/>
        <end position="495"/>
    </location>
</feature>
<dbReference type="NCBIfam" id="TIGR04226">
    <property type="entry name" value="RrgB_K2N_iso_D2"/>
    <property type="match status" value="1"/>
</dbReference>
<reference evidence="10 11" key="1">
    <citation type="submission" date="2020-08" db="EMBL/GenBank/DDBJ databases">
        <title>Genome sequence of Leucobacter denitrificans KACC 14055T.</title>
        <authorList>
            <person name="Hyun D.-W."/>
            <person name="Bae J.-W."/>
        </authorList>
    </citation>
    <scope>NUCLEOTIDE SEQUENCE [LARGE SCALE GENOMIC DNA]</scope>
    <source>
        <strain evidence="10 11">KACC 14055</strain>
    </source>
</reference>
<dbReference type="InterPro" id="IPR019931">
    <property type="entry name" value="LPXTG_anchor"/>
</dbReference>
<dbReference type="Pfam" id="PF17802">
    <property type="entry name" value="SpaA"/>
    <property type="match status" value="1"/>
</dbReference>
<evidence type="ECO:0000256" key="3">
    <source>
        <dbReference type="ARBA" id="ARBA00022729"/>
    </source>
</evidence>
<evidence type="ECO:0000313" key="11">
    <source>
        <dbReference type="Proteomes" id="UP000515934"/>
    </source>
</evidence>
<dbReference type="NCBIfam" id="NF033902">
    <property type="entry name" value="iso_D2_wall_anc"/>
    <property type="match status" value="1"/>
</dbReference>
<feature type="domain" description="Gram-positive cocci surface proteins LPxTG" evidence="7">
    <location>
        <begin position="452"/>
        <end position="490"/>
    </location>
</feature>
<protein>
    <submittedName>
        <fullName evidence="10">SpaH/EbpB family LPXTG-anchored major pilin</fullName>
    </submittedName>
</protein>
<dbReference type="NCBIfam" id="TIGR01167">
    <property type="entry name" value="LPXTG_anchor"/>
    <property type="match status" value="1"/>
</dbReference>
<organism evidence="10 11">
    <name type="scientific">Leucobacter denitrificans</name>
    <dbReference type="NCBI Taxonomy" id="683042"/>
    <lineage>
        <taxon>Bacteria</taxon>
        <taxon>Bacillati</taxon>
        <taxon>Actinomycetota</taxon>
        <taxon>Actinomycetes</taxon>
        <taxon>Micrococcales</taxon>
        <taxon>Microbacteriaceae</taxon>
        <taxon>Leucobacter</taxon>
    </lineage>
</organism>
<keyword evidence="11" id="KW-1185">Reference proteome</keyword>
<dbReference type="PROSITE" id="PS51318">
    <property type="entry name" value="TAT"/>
    <property type="match status" value="1"/>
</dbReference>
<sequence length="495" mass="50994">MIKNTHTSSRRRVARFGAAALAAGVLATVATPAFAAPGDGTPGSITVYKLEQPSTSFGPNDGTALDTTGATPLVAGFTACSVDGIDLTKSADWQRLTDLSVALGVDNTPVVMEGATQLTLTCGSEQTTSGTTGETQFSDLASDLAYVVYESTPAANAVSVAQPSLITLPYPGTSGTQWNYNPVIYPKNIVAGSGSTKTADMVGDQVTFTVTVPVMPLSNGENYSEFRINDKLNDAIIFESATVALHDSSGAEVTLDGGDYTLTPAAASTVGGEEVVLSLTASGLAKLDANIGGKIVLTIDGQADGTASTENEAVITVNNKSTDPGTGPQVVDPETFVSKSWIYKVANWKDENQANSPLAGAQFDVYTAAADAVDCPAEPDANETRVFAGLESDANGFVSETTLVEGNYCVYESVTPLGFKPLNGGMLLNVADADSPYVTIVNNQVGATEGDLPSLPITGGSGTVLMMAAGASLLALSAGIFLVARRRREEQPQEA</sequence>
<dbReference type="InterPro" id="IPR026466">
    <property type="entry name" value="Fim_isopep_form_D2_dom"/>
</dbReference>
<dbReference type="Proteomes" id="UP000515934">
    <property type="component" value="Chromosome"/>
</dbReference>
<keyword evidence="5" id="KW-0472">Membrane</keyword>
<dbReference type="InterPro" id="IPR006311">
    <property type="entry name" value="TAT_signal"/>
</dbReference>
<feature type="signal peptide" evidence="6">
    <location>
        <begin position="1"/>
        <end position="35"/>
    </location>
</feature>
<dbReference type="GO" id="GO:0005975">
    <property type="term" value="P:carbohydrate metabolic process"/>
    <property type="evidence" value="ECO:0007669"/>
    <property type="project" value="UniProtKB-ARBA"/>
</dbReference>
<keyword evidence="1" id="KW-0134">Cell wall</keyword>
<dbReference type="InterPro" id="IPR041033">
    <property type="entry name" value="SpaA_PFL_dom_1"/>
</dbReference>
<evidence type="ECO:0000256" key="6">
    <source>
        <dbReference type="SAM" id="SignalP"/>
    </source>
</evidence>
<evidence type="ECO:0000256" key="4">
    <source>
        <dbReference type="ARBA" id="ARBA00023088"/>
    </source>
</evidence>
<dbReference type="InterPro" id="IPR048052">
    <property type="entry name" value="FM1-like"/>
</dbReference>
<keyword evidence="3 6" id="KW-0732">Signal</keyword>
<keyword evidence="5" id="KW-1133">Transmembrane helix</keyword>
<proteinExistence type="predicted"/>
<evidence type="ECO:0000256" key="5">
    <source>
        <dbReference type="SAM" id="Phobius"/>
    </source>
</evidence>
<keyword evidence="5" id="KW-0812">Transmembrane</keyword>
<accession>A0A7G9S6Z2</accession>
<dbReference type="Gene3D" id="2.60.40.10">
    <property type="entry name" value="Immunoglobulins"/>
    <property type="match status" value="2"/>
</dbReference>
<dbReference type="EMBL" id="CP060716">
    <property type="protein sequence ID" value="QNN63617.1"/>
    <property type="molecule type" value="Genomic_DNA"/>
</dbReference>
<feature type="transmembrane region" description="Helical" evidence="5">
    <location>
        <begin position="464"/>
        <end position="484"/>
    </location>
</feature>
<evidence type="ECO:0000259" key="7">
    <source>
        <dbReference type="Pfam" id="PF00746"/>
    </source>
</evidence>
<evidence type="ECO:0000259" key="9">
    <source>
        <dbReference type="Pfam" id="PF17802"/>
    </source>
</evidence>
<dbReference type="Gene3D" id="2.60.40.740">
    <property type="match status" value="1"/>
</dbReference>
<evidence type="ECO:0000313" key="10">
    <source>
        <dbReference type="EMBL" id="QNN63617.1"/>
    </source>
</evidence>
<dbReference type="InterPro" id="IPR013783">
    <property type="entry name" value="Ig-like_fold"/>
</dbReference>
<dbReference type="RefSeq" id="WP_187556081.1">
    <property type="nucleotide sequence ID" value="NZ_CP060716.1"/>
</dbReference>
<name>A0A7G9S6Z2_9MICO</name>
<dbReference type="Pfam" id="PF00746">
    <property type="entry name" value="Gram_pos_anchor"/>
    <property type="match status" value="1"/>
</dbReference>
<evidence type="ECO:0000259" key="8">
    <source>
        <dbReference type="Pfam" id="PF16555"/>
    </source>
</evidence>
<feature type="domain" description="SpaA-like prealbumin fold" evidence="9">
    <location>
        <begin position="349"/>
        <end position="443"/>
    </location>
</feature>
<keyword evidence="4" id="KW-0572">Peptidoglycan-anchor</keyword>
<evidence type="ECO:0000256" key="2">
    <source>
        <dbReference type="ARBA" id="ARBA00022525"/>
    </source>
</evidence>